<keyword evidence="5 9" id="KW-0812">Transmembrane</keyword>
<gene>
    <name evidence="10" type="ORF">IAB26_13075</name>
</gene>
<dbReference type="EMBL" id="DVFT01000195">
    <property type="protein sequence ID" value="HIQ97479.1"/>
    <property type="molecule type" value="Genomic_DNA"/>
</dbReference>
<dbReference type="PANTHER" id="PTHR21716">
    <property type="entry name" value="TRANSMEMBRANE PROTEIN"/>
    <property type="match status" value="1"/>
</dbReference>
<keyword evidence="7 9" id="KW-0472">Membrane</keyword>
<dbReference type="GO" id="GO:0005886">
    <property type="term" value="C:plasma membrane"/>
    <property type="evidence" value="ECO:0007669"/>
    <property type="project" value="UniProtKB-SubCell"/>
</dbReference>
<feature type="transmembrane region" description="Helical" evidence="9">
    <location>
        <begin position="78"/>
        <end position="103"/>
    </location>
</feature>
<feature type="transmembrane region" description="Helical" evidence="9">
    <location>
        <begin position="290"/>
        <end position="310"/>
    </location>
</feature>
<accession>A0A9D0ZX93</accession>
<reference evidence="10" key="2">
    <citation type="journal article" date="2021" name="PeerJ">
        <title>Extensive microbial diversity within the chicken gut microbiome revealed by metagenomics and culture.</title>
        <authorList>
            <person name="Gilroy R."/>
            <person name="Ravi A."/>
            <person name="Getino M."/>
            <person name="Pursley I."/>
            <person name="Horton D.L."/>
            <person name="Alikhan N.F."/>
            <person name="Baker D."/>
            <person name="Gharbi K."/>
            <person name="Hall N."/>
            <person name="Watson M."/>
            <person name="Adriaenssens E.M."/>
            <person name="Foster-Nyarko E."/>
            <person name="Jarju S."/>
            <person name="Secka A."/>
            <person name="Antonio M."/>
            <person name="Oren A."/>
            <person name="Chaudhuri R.R."/>
            <person name="La Ragione R."/>
            <person name="Hildebrand F."/>
            <person name="Pallen M.J."/>
        </authorList>
    </citation>
    <scope>NUCLEOTIDE SEQUENCE</scope>
    <source>
        <strain evidence="10">ChiSjej3B21-11622</strain>
    </source>
</reference>
<dbReference type="GO" id="GO:0055085">
    <property type="term" value="P:transmembrane transport"/>
    <property type="evidence" value="ECO:0007669"/>
    <property type="project" value="TreeGrafter"/>
</dbReference>
<evidence type="ECO:0000256" key="1">
    <source>
        <dbReference type="ARBA" id="ARBA00004651"/>
    </source>
</evidence>
<name>A0A9D0ZX93_9FIRM</name>
<sequence length="401" mass="44612">METKWHENIWNKLLITALIVVVFAWGLNHLDSIYRVVTQVVGILSPFILGGGIAFVLNEPMRRIEQLVRRLTKREWKLNRAIAIVLSLAIVLLIVVFVASIVIPEIANTLMQISRGFPQFIAEINGYIRKFTEEYPEWSDYIGTLTIDWEQVSTNIVDFLKNGLTDIIGTTVNMATSVIGQAMTGIIGLIFGVYILAQKEQLSSQGKKILYAYLPEQKAKHILEILHLVSKTFSGFIAGQCTEAVILGTLTYLSMTIFRFPYALTIAVLIGFSALLPIVGAVVGAVVGTFIIMVIDPLQAVWFLIMILILQQIEGNIIYPRVVGRSVGLPGMWVLLAVTVGGSLMGIWGMLVFVPLCSVLYALFRTDVYKRLKRRKSALPNEEKRSIVTPKKMKSGGKQNG</sequence>
<comment type="caution">
    <text evidence="10">The sequence shown here is derived from an EMBL/GenBank/DDBJ whole genome shotgun (WGS) entry which is preliminary data.</text>
</comment>
<feature type="transmembrane region" description="Helical" evidence="9">
    <location>
        <begin position="33"/>
        <end position="57"/>
    </location>
</feature>
<comment type="similarity">
    <text evidence="2">Belongs to the autoinducer-2 exporter (AI-2E) (TC 2.A.86) family.</text>
</comment>
<organism evidence="10 11">
    <name type="scientific">Candidatus Limivivens merdigallinarum</name>
    <dbReference type="NCBI Taxonomy" id="2840859"/>
    <lineage>
        <taxon>Bacteria</taxon>
        <taxon>Bacillati</taxon>
        <taxon>Bacillota</taxon>
        <taxon>Clostridia</taxon>
        <taxon>Lachnospirales</taxon>
        <taxon>Lachnospiraceae</taxon>
        <taxon>Lachnospiraceae incertae sedis</taxon>
        <taxon>Candidatus Limivivens</taxon>
    </lineage>
</organism>
<feature type="transmembrane region" description="Helical" evidence="9">
    <location>
        <begin position="262"/>
        <end position="284"/>
    </location>
</feature>
<evidence type="ECO:0000256" key="5">
    <source>
        <dbReference type="ARBA" id="ARBA00022692"/>
    </source>
</evidence>
<evidence type="ECO:0000256" key="8">
    <source>
        <dbReference type="SAM" id="MobiDB-lite"/>
    </source>
</evidence>
<dbReference type="Proteomes" id="UP000886886">
    <property type="component" value="Unassembled WGS sequence"/>
</dbReference>
<feature type="transmembrane region" description="Helical" evidence="9">
    <location>
        <begin position="346"/>
        <end position="364"/>
    </location>
</feature>
<dbReference type="PANTHER" id="PTHR21716:SF53">
    <property type="entry name" value="PERMEASE PERM-RELATED"/>
    <property type="match status" value="1"/>
</dbReference>
<evidence type="ECO:0000256" key="6">
    <source>
        <dbReference type="ARBA" id="ARBA00022989"/>
    </source>
</evidence>
<evidence type="ECO:0000256" key="2">
    <source>
        <dbReference type="ARBA" id="ARBA00009773"/>
    </source>
</evidence>
<feature type="transmembrane region" description="Helical" evidence="9">
    <location>
        <begin position="322"/>
        <end position="340"/>
    </location>
</feature>
<evidence type="ECO:0000256" key="9">
    <source>
        <dbReference type="SAM" id="Phobius"/>
    </source>
</evidence>
<evidence type="ECO:0000256" key="7">
    <source>
        <dbReference type="ARBA" id="ARBA00023136"/>
    </source>
</evidence>
<evidence type="ECO:0000313" key="10">
    <source>
        <dbReference type="EMBL" id="HIQ97479.1"/>
    </source>
</evidence>
<protein>
    <submittedName>
        <fullName evidence="10">AI-2E family transporter</fullName>
    </submittedName>
</protein>
<dbReference type="InterPro" id="IPR002549">
    <property type="entry name" value="AI-2E-like"/>
</dbReference>
<feature type="region of interest" description="Disordered" evidence="8">
    <location>
        <begin position="381"/>
        <end position="401"/>
    </location>
</feature>
<evidence type="ECO:0000256" key="3">
    <source>
        <dbReference type="ARBA" id="ARBA00022448"/>
    </source>
</evidence>
<evidence type="ECO:0000256" key="4">
    <source>
        <dbReference type="ARBA" id="ARBA00022475"/>
    </source>
</evidence>
<evidence type="ECO:0000313" key="11">
    <source>
        <dbReference type="Proteomes" id="UP000886886"/>
    </source>
</evidence>
<dbReference type="Pfam" id="PF01594">
    <property type="entry name" value="AI-2E_transport"/>
    <property type="match status" value="1"/>
</dbReference>
<feature type="transmembrane region" description="Helical" evidence="9">
    <location>
        <begin position="178"/>
        <end position="197"/>
    </location>
</feature>
<proteinExistence type="inferred from homology"/>
<keyword evidence="4" id="KW-1003">Cell membrane</keyword>
<feature type="transmembrane region" description="Helical" evidence="9">
    <location>
        <begin position="9"/>
        <end position="27"/>
    </location>
</feature>
<dbReference type="AlphaFoldDB" id="A0A9D0ZX93"/>
<keyword evidence="3" id="KW-0813">Transport</keyword>
<comment type="subcellular location">
    <subcellularLocation>
        <location evidence="1">Cell membrane</location>
        <topology evidence="1">Multi-pass membrane protein</topology>
    </subcellularLocation>
</comment>
<reference evidence="10" key="1">
    <citation type="submission" date="2020-10" db="EMBL/GenBank/DDBJ databases">
        <authorList>
            <person name="Gilroy R."/>
        </authorList>
    </citation>
    <scope>NUCLEOTIDE SEQUENCE</scope>
    <source>
        <strain evidence="10">ChiSjej3B21-11622</strain>
    </source>
</reference>
<keyword evidence="6 9" id="KW-1133">Transmembrane helix</keyword>